<evidence type="ECO:0000313" key="3">
    <source>
        <dbReference type="Proteomes" id="UP000273807"/>
    </source>
</evidence>
<feature type="compositionally biased region" description="Basic and acidic residues" evidence="1">
    <location>
        <begin position="1"/>
        <end position="11"/>
    </location>
</feature>
<dbReference type="EMBL" id="RBED01000137">
    <property type="protein sequence ID" value="RNL49984.1"/>
    <property type="molecule type" value="Genomic_DNA"/>
</dbReference>
<protein>
    <submittedName>
        <fullName evidence="2">Uncharacterized protein</fullName>
    </submittedName>
</protein>
<evidence type="ECO:0000313" key="2">
    <source>
        <dbReference type="EMBL" id="RNL49984.1"/>
    </source>
</evidence>
<gene>
    <name evidence="2" type="ORF">D7003_17850</name>
</gene>
<accession>A0A3N0BNR7</accession>
<reference evidence="2 3" key="1">
    <citation type="submission" date="2018-10" db="EMBL/GenBank/DDBJ databases">
        <title>Genome sequencing of Arthrobacter oryzae TNB02.</title>
        <authorList>
            <person name="Cho Y.-J."/>
            <person name="Cho A."/>
            <person name="Kim O.-S."/>
        </authorList>
    </citation>
    <scope>NUCLEOTIDE SEQUENCE [LARGE SCALE GENOMIC DNA]</scope>
    <source>
        <strain evidence="2 3">TNB02</strain>
    </source>
</reference>
<evidence type="ECO:0000256" key="1">
    <source>
        <dbReference type="SAM" id="MobiDB-lite"/>
    </source>
</evidence>
<feature type="region of interest" description="Disordered" evidence="1">
    <location>
        <begin position="1"/>
        <end position="25"/>
    </location>
</feature>
<proteinExistence type="predicted"/>
<keyword evidence="3" id="KW-1185">Reference proteome</keyword>
<dbReference type="Proteomes" id="UP000273807">
    <property type="component" value="Unassembled WGS sequence"/>
</dbReference>
<name>A0A3N0BNR7_9MICC</name>
<organism evidence="2 3">
    <name type="scientific">Arthrobacter oryzae</name>
    <dbReference type="NCBI Taxonomy" id="409290"/>
    <lineage>
        <taxon>Bacteria</taxon>
        <taxon>Bacillati</taxon>
        <taxon>Actinomycetota</taxon>
        <taxon>Actinomycetes</taxon>
        <taxon>Micrococcales</taxon>
        <taxon>Micrococcaceae</taxon>
        <taxon>Arthrobacter</taxon>
    </lineage>
</organism>
<comment type="caution">
    <text evidence="2">The sequence shown here is derived from an EMBL/GenBank/DDBJ whole genome shotgun (WGS) entry which is preliminary data.</text>
</comment>
<dbReference type="AlphaFoldDB" id="A0A3N0BNR7"/>
<sequence>MPVQNETDRLLDTLTGEPDEGGAPGIRQQTLMIIGIVLAGDDPEQAPARDLLRARLEANPGRPELALAEHLGALGSKMFPAGPDTGVDLPGQLVGAS</sequence>